<evidence type="ECO:0000313" key="4">
    <source>
        <dbReference type="Proteomes" id="UP000180235"/>
    </source>
</evidence>
<dbReference type="OrthoDB" id="9779889at2"/>
<dbReference type="PANTHER" id="PTHR43096:SF52">
    <property type="entry name" value="DNAJ HOMOLOG 1, MITOCHONDRIAL-RELATED"/>
    <property type="match status" value="1"/>
</dbReference>
<dbReference type="CDD" id="cd10747">
    <property type="entry name" value="DnaJ_C"/>
    <property type="match status" value="1"/>
</dbReference>
<dbReference type="PROSITE" id="PS50076">
    <property type="entry name" value="DNAJ_2"/>
    <property type="match status" value="1"/>
</dbReference>
<feature type="domain" description="J" evidence="2">
    <location>
        <begin position="8"/>
        <end position="73"/>
    </location>
</feature>
<dbReference type="PROSITE" id="PS00636">
    <property type="entry name" value="DNAJ_1"/>
    <property type="match status" value="1"/>
</dbReference>
<proteinExistence type="predicted"/>
<dbReference type="InterPro" id="IPR036869">
    <property type="entry name" value="J_dom_sf"/>
</dbReference>
<gene>
    <name evidence="3" type="primary">cbpA-1</name>
    <name evidence="3" type="ORF">GlitD10_2115</name>
</gene>
<dbReference type="PANTHER" id="PTHR43096">
    <property type="entry name" value="DNAJ HOMOLOG 1, MITOCHONDRIAL-RELATED"/>
    <property type="match status" value="1"/>
</dbReference>
<dbReference type="EMBL" id="CP017675">
    <property type="protein sequence ID" value="APB34444.1"/>
    <property type="molecule type" value="Genomic_DNA"/>
</dbReference>
<evidence type="ECO:0000313" key="3">
    <source>
        <dbReference type="EMBL" id="APB34444.1"/>
    </source>
</evidence>
<dbReference type="AlphaFoldDB" id="A0A1J0AET4"/>
<dbReference type="Pfam" id="PF00226">
    <property type="entry name" value="DnaJ"/>
    <property type="match status" value="1"/>
</dbReference>
<dbReference type="GO" id="GO:0051082">
    <property type="term" value="F:unfolded protein binding"/>
    <property type="evidence" value="ECO:0007669"/>
    <property type="project" value="InterPro"/>
</dbReference>
<dbReference type="InterPro" id="IPR002939">
    <property type="entry name" value="DnaJ_C"/>
</dbReference>
<keyword evidence="4" id="KW-1185">Reference proteome</keyword>
<dbReference type="GO" id="GO:0042026">
    <property type="term" value="P:protein refolding"/>
    <property type="evidence" value="ECO:0007669"/>
    <property type="project" value="TreeGrafter"/>
</dbReference>
<dbReference type="GO" id="GO:0005737">
    <property type="term" value="C:cytoplasm"/>
    <property type="evidence" value="ECO:0007669"/>
    <property type="project" value="TreeGrafter"/>
</dbReference>
<dbReference type="InterPro" id="IPR018253">
    <property type="entry name" value="DnaJ_domain_CS"/>
</dbReference>
<dbReference type="PRINTS" id="PR00625">
    <property type="entry name" value="JDOMAIN"/>
</dbReference>
<name>A0A1J0AET4_9CYAN</name>
<dbReference type="CDD" id="cd06257">
    <property type="entry name" value="DnaJ"/>
    <property type="match status" value="1"/>
</dbReference>
<dbReference type="KEGG" id="glt:GlitD10_2115"/>
<organism evidence="3 4">
    <name type="scientific">Gloeomargarita lithophora Alchichica-D10</name>
    <dbReference type="NCBI Taxonomy" id="1188229"/>
    <lineage>
        <taxon>Bacteria</taxon>
        <taxon>Bacillati</taxon>
        <taxon>Cyanobacteriota</taxon>
        <taxon>Cyanophyceae</taxon>
        <taxon>Gloeomargaritales</taxon>
        <taxon>Gloeomargaritaceae</taxon>
        <taxon>Gloeomargarita</taxon>
    </lineage>
</organism>
<dbReference type="Proteomes" id="UP000180235">
    <property type="component" value="Chromosome"/>
</dbReference>
<evidence type="ECO:0000259" key="2">
    <source>
        <dbReference type="PROSITE" id="PS50076"/>
    </source>
</evidence>
<keyword evidence="1" id="KW-0143">Chaperone</keyword>
<dbReference type="SMART" id="SM00271">
    <property type="entry name" value="DnaJ"/>
    <property type="match status" value="1"/>
</dbReference>
<dbReference type="Pfam" id="PF01556">
    <property type="entry name" value="DnaJ_C"/>
    <property type="match status" value="1"/>
</dbReference>
<evidence type="ECO:0000256" key="1">
    <source>
        <dbReference type="ARBA" id="ARBA00023186"/>
    </source>
</evidence>
<dbReference type="RefSeq" id="WP_071454885.1">
    <property type="nucleotide sequence ID" value="NZ_CP017675.1"/>
</dbReference>
<dbReference type="Gene3D" id="2.60.260.20">
    <property type="entry name" value="Urease metallochaperone UreE, N-terminal domain"/>
    <property type="match status" value="2"/>
</dbReference>
<dbReference type="InterPro" id="IPR008971">
    <property type="entry name" value="HSP40/DnaJ_pept-bd"/>
</dbReference>
<accession>A0A1J0AET4</accession>
<reference evidence="3 4" key="1">
    <citation type="submission" date="2016-10" db="EMBL/GenBank/DDBJ databases">
        <title>Description of Gloeomargarita lithophora gen. nov., sp. nov., a thylakoid-bearing basal-branching cyanobacterium with intracellular carbonates, and proposal for Gloeomargaritales ord. nov.</title>
        <authorList>
            <person name="Moreira D."/>
            <person name="Tavera R."/>
            <person name="Benzerara K."/>
            <person name="Skouri-Panet F."/>
            <person name="Couradeau E."/>
            <person name="Gerard E."/>
            <person name="Loussert C."/>
            <person name="Novelo E."/>
            <person name="Zivanovic Y."/>
            <person name="Lopez-Garcia P."/>
        </authorList>
    </citation>
    <scope>NUCLEOTIDE SEQUENCE [LARGE SCALE GENOMIC DNA]</scope>
    <source>
        <strain evidence="3 4">D10</strain>
    </source>
</reference>
<dbReference type="Gene3D" id="1.10.287.110">
    <property type="entry name" value="DnaJ domain"/>
    <property type="match status" value="1"/>
</dbReference>
<sequence length="304" mass="34003">MTSTNYKDYYAVLGVSRDVTPDELKRTYRRLARQYHPDMNQGNPVAEARFKEINEAYEVLSDPDKRQKYDQFSHYWQPSGQRPRPEDGNVQDFDFGRYGSFEEFINELLGRMSPGTQPGRSPNQHSPIPREVTLPLTWAEAFCGAQKRVQAGGESFEVRIPAGVRPGTKIRVRGQGPFLPQSGQREDLFLVAELPQHPFFQFDGANLTAEVTITPDEAALGAPIAIPTPDGSVTVTVPAGIRSGQVLRLRGKGWPSAQGNRSDLLLKIQIAVPKELTQAERELYTKLASLRSFNPRTHLQGITL</sequence>
<dbReference type="FunFam" id="2.60.260.20:FF:000013">
    <property type="entry name" value="DnaJ subfamily B member 11"/>
    <property type="match status" value="1"/>
</dbReference>
<dbReference type="STRING" id="1188229.GlitD10_2115"/>
<protein>
    <submittedName>
        <fullName evidence="3">Heat shock protein DnaJ domain-containing protein</fullName>
    </submittedName>
</protein>
<keyword evidence="3" id="KW-0346">Stress response</keyword>
<dbReference type="InterPro" id="IPR001623">
    <property type="entry name" value="DnaJ_domain"/>
</dbReference>
<dbReference type="SUPFAM" id="SSF46565">
    <property type="entry name" value="Chaperone J-domain"/>
    <property type="match status" value="1"/>
</dbReference>
<dbReference type="SUPFAM" id="SSF49493">
    <property type="entry name" value="HSP40/DnaJ peptide-binding domain"/>
    <property type="match status" value="2"/>
</dbReference>